<dbReference type="AlphaFoldDB" id="A0A9N9C264"/>
<gene>
    <name evidence="1" type="ORF">RFULGI_LOCUS5962</name>
</gene>
<dbReference type="EMBL" id="CAJVPZ010007256">
    <property type="protein sequence ID" value="CAG8583930.1"/>
    <property type="molecule type" value="Genomic_DNA"/>
</dbReference>
<evidence type="ECO:0000313" key="1">
    <source>
        <dbReference type="EMBL" id="CAG8583930.1"/>
    </source>
</evidence>
<reference evidence="1" key="1">
    <citation type="submission" date="2021-06" db="EMBL/GenBank/DDBJ databases">
        <authorList>
            <person name="Kallberg Y."/>
            <person name="Tangrot J."/>
            <person name="Rosling A."/>
        </authorList>
    </citation>
    <scope>NUCLEOTIDE SEQUENCE</scope>
    <source>
        <strain evidence="1">IN212</strain>
    </source>
</reference>
<organism evidence="1 2">
    <name type="scientific">Racocetra fulgida</name>
    <dbReference type="NCBI Taxonomy" id="60492"/>
    <lineage>
        <taxon>Eukaryota</taxon>
        <taxon>Fungi</taxon>
        <taxon>Fungi incertae sedis</taxon>
        <taxon>Mucoromycota</taxon>
        <taxon>Glomeromycotina</taxon>
        <taxon>Glomeromycetes</taxon>
        <taxon>Diversisporales</taxon>
        <taxon>Gigasporaceae</taxon>
        <taxon>Racocetra</taxon>
    </lineage>
</organism>
<proteinExistence type="predicted"/>
<protein>
    <submittedName>
        <fullName evidence="1">5659_t:CDS:1</fullName>
    </submittedName>
</protein>
<dbReference type="OrthoDB" id="10379686at2759"/>
<name>A0A9N9C264_9GLOM</name>
<accession>A0A9N9C264</accession>
<feature type="non-terminal residue" evidence="1">
    <location>
        <position position="72"/>
    </location>
</feature>
<sequence>KKSQTDTNSDINSMSIFRIYEEVSDVGESRLSVEFDESQIKGRENSENLEYFTSAITELLLQLENQKEEIFA</sequence>
<keyword evidence="2" id="KW-1185">Reference proteome</keyword>
<comment type="caution">
    <text evidence="1">The sequence shown here is derived from an EMBL/GenBank/DDBJ whole genome shotgun (WGS) entry which is preliminary data.</text>
</comment>
<evidence type="ECO:0000313" key="2">
    <source>
        <dbReference type="Proteomes" id="UP000789396"/>
    </source>
</evidence>
<dbReference type="Proteomes" id="UP000789396">
    <property type="component" value="Unassembled WGS sequence"/>
</dbReference>